<name>A0A9E7CTC6_9FLAO</name>
<evidence type="ECO:0000313" key="3">
    <source>
        <dbReference type="Proteomes" id="UP000831290"/>
    </source>
</evidence>
<protein>
    <submittedName>
        <fullName evidence="2">Endonuclease</fullName>
    </submittedName>
</protein>
<sequence length="324" mass="38158">MKHFYFKEKDKTNIHTVAFYNLENLFDTENDPLTLDDDFTPRGFKNWNKKRYEKKLYKLGKAISSVGYHKAHKSPAVVGLAEIENKKVIQDLVNSRHLKEKDFDIIHYESPDERGIDTGFIYQKRHFEVLKSEVEPLLVYDELGVRDYTRDILHVTGVLNNEPVHILVNHWPSRRDGAELTSYKRIEAAKTVHQIIERVKAVEANPSFIIMGDFNDDPFSESIKQHLVTPELYNPMEKLLNPYKRGSLNHKFNWNLFDQIIFSTNFFDIEEDTHAFAHADIFDEKFLAEWKGKYKGNPFRTYAGRKYLGGYSDHFPVYIQLKKY</sequence>
<keyword evidence="2" id="KW-0255">Endonuclease</keyword>
<keyword evidence="2" id="KW-0540">Nuclease</keyword>
<reference evidence="2" key="1">
    <citation type="submission" date="2022-03" db="EMBL/GenBank/DDBJ databases">
        <title>Description of Abyssus ytuae gen. nov., sp. nov., a novel member of the family Flavobacteriaceae isolated from the sediment of Mariana Trench.</title>
        <authorList>
            <person name="Zhang J."/>
            <person name="Xu X."/>
        </authorList>
    </citation>
    <scope>NUCLEOTIDE SEQUENCE</scope>
    <source>
        <strain evidence="2">MT3330</strain>
    </source>
</reference>
<dbReference type="SUPFAM" id="SSF56219">
    <property type="entry name" value="DNase I-like"/>
    <property type="match status" value="1"/>
</dbReference>
<dbReference type="Pfam" id="PF19580">
    <property type="entry name" value="Exo_endo_phos_3"/>
    <property type="match status" value="1"/>
</dbReference>
<dbReference type="InterPro" id="IPR005135">
    <property type="entry name" value="Endo/exonuclease/phosphatase"/>
</dbReference>
<dbReference type="GO" id="GO:0004519">
    <property type="term" value="F:endonuclease activity"/>
    <property type="evidence" value="ECO:0007669"/>
    <property type="project" value="UniProtKB-KW"/>
</dbReference>
<dbReference type="RefSeq" id="WP_255841062.1">
    <property type="nucleotide sequence ID" value="NZ_CP094358.1"/>
</dbReference>
<dbReference type="KEGG" id="fbm:MQE35_09260"/>
<dbReference type="Proteomes" id="UP000831290">
    <property type="component" value="Chromosome"/>
</dbReference>
<dbReference type="Gene3D" id="3.60.10.10">
    <property type="entry name" value="Endonuclease/exonuclease/phosphatase"/>
    <property type="match status" value="1"/>
</dbReference>
<feature type="domain" description="Endonuclease/exonuclease/phosphatase" evidence="1">
    <location>
        <begin position="16"/>
        <end position="323"/>
    </location>
</feature>
<proteinExistence type="predicted"/>
<keyword evidence="2" id="KW-0378">Hydrolase</keyword>
<keyword evidence="3" id="KW-1185">Reference proteome</keyword>
<evidence type="ECO:0000259" key="1">
    <source>
        <dbReference type="Pfam" id="PF19580"/>
    </source>
</evidence>
<accession>A0A9E7CTC6</accession>
<dbReference type="AlphaFoldDB" id="A0A9E7CTC6"/>
<dbReference type="PANTHER" id="PTHR42834">
    <property type="entry name" value="ENDONUCLEASE/EXONUCLEASE/PHOSPHATASE FAMILY PROTEIN (AFU_ORTHOLOGUE AFUA_3G09210)"/>
    <property type="match status" value="1"/>
</dbReference>
<dbReference type="PANTHER" id="PTHR42834:SF1">
    <property type="entry name" value="ENDONUCLEASE_EXONUCLEASE_PHOSPHATASE FAMILY PROTEIN (AFU_ORTHOLOGUE AFUA_3G09210)"/>
    <property type="match status" value="1"/>
</dbReference>
<gene>
    <name evidence="2" type="ORF">MQE35_09260</name>
</gene>
<dbReference type="EMBL" id="CP094358">
    <property type="protein sequence ID" value="UOB15927.1"/>
    <property type="molecule type" value="Genomic_DNA"/>
</dbReference>
<evidence type="ECO:0000313" key="2">
    <source>
        <dbReference type="EMBL" id="UOB15927.1"/>
    </source>
</evidence>
<dbReference type="InterPro" id="IPR036691">
    <property type="entry name" value="Endo/exonu/phosph_ase_sf"/>
</dbReference>
<organism evidence="2 3">
    <name type="scientific">Abyssalbus ytuae</name>
    <dbReference type="NCBI Taxonomy" id="2926907"/>
    <lineage>
        <taxon>Bacteria</taxon>
        <taxon>Pseudomonadati</taxon>
        <taxon>Bacteroidota</taxon>
        <taxon>Flavobacteriia</taxon>
        <taxon>Flavobacteriales</taxon>
        <taxon>Flavobacteriaceae</taxon>
        <taxon>Abyssalbus</taxon>
    </lineage>
</organism>